<gene>
    <name evidence="2" type="ORF">K491DRAFT_760994</name>
</gene>
<feature type="region of interest" description="Disordered" evidence="1">
    <location>
        <begin position="822"/>
        <end position="854"/>
    </location>
</feature>
<evidence type="ECO:0000313" key="2">
    <source>
        <dbReference type="EMBL" id="KAF2651544.1"/>
    </source>
</evidence>
<name>A0A6A6SZ79_9PLEO</name>
<feature type="region of interest" description="Disordered" evidence="1">
    <location>
        <begin position="199"/>
        <end position="232"/>
    </location>
</feature>
<evidence type="ECO:0000313" key="3">
    <source>
        <dbReference type="Proteomes" id="UP000799324"/>
    </source>
</evidence>
<keyword evidence="3" id="KW-1185">Reference proteome</keyword>
<proteinExistence type="predicted"/>
<evidence type="ECO:0000256" key="1">
    <source>
        <dbReference type="SAM" id="MobiDB-lite"/>
    </source>
</evidence>
<dbReference type="AlphaFoldDB" id="A0A6A6SZ79"/>
<dbReference type="Proteomes" id="UP000799324">
    <property type="component" value="Unassembled WGS sequence"/>
</dbReference>
<accession>A0A6A6SZ79</accession>
<feature type="compositionally biased region" description="Basic and acidic residues" evidence="1">
    <location>
        <begin position="223"/>
        <end position="232"/>
    </location>
</feature>
<reference evidence="2" key="1">
    <citation type="journal article" date="2020" name="Stud. Mycol.">
        <title>101 Dothideomycetes genomes: a test case for predicting lifestyles and emergence of pathogens.</title>
        <authorList>
            <person name="Haridas S."/>
            <person name="Albert R."/>
            <person name="Binder M."/>
            <person name="Bloem J."/>
            <person name="Labutti K."/>
            <person name="Salamov A."/>
            <person name="Andreopoulos B."/>
            <person name="Baker S."/>
            <person name="Barry K."/>
            <person name="Bills G."/>
            <person name="Bluhm B."/>
            <person name="Cannon C."/>
            <person name="Castanera R."/>
            <person name="Culley D."/>
            <person name="Daum C."/>
            <person name="Ezra D."/>
            <person name="Gonzalez J."/>
            <person name="Henrissat B."/>
            <person name="Kuo A."/>
            <person name="Liang C."/>
            <person name="Lipzen A."/>
            <person name="Lutzoni F."/>
            <person name="Magnuson J."/>
            <person name="Mondo S."/>
            <person name="Nolan M."/>
            <person name="Ohm R."/>
            <person name="Pangilinan J."/>
            <person name="Park H.-J."/>
            <person name="Ramirez L."/>
            <person name="Alfaro M."/>
            <person name="Sun H."/>
            <person name="Tritt A."/>
            <person name="Yoshinaga Y."/>
            <person name="Zwiers L.-H."/>
            <person name="Turgeon B."/>
            <person name="Goodwin S."/>
            <person name="Spatafora J."/>
            <person name="Crous P."/>
            <person name="Grigoriev I."/>
        </authorList>
    </citation>
    <scope>NUCLEOTIDE SEQUENCE</scope>
    <source>
        <strain evidence="2">CBS 122681</strain>
    </source>
</reference>
<protein>
    <submittedName>
        <fullName evidence="2">Uncharacterized protein</fullName>
    </submittedName>
</protein>
<organism evidence="2 3">
    <name type="scientific">Lophiostoma macrostomum CBS 122681</name>
    <dbReference type="NCBI Taxonomy" id="1314788"/>
    <lineage>
        <taxon>Eukaryota</taxon>
        <taxon>Fungi</taxon>
        <taxon>Dikarya</taxon>
        <taxon>Ascomycota</taxon>
        <taxon>Pezizomycotina</taxon>
        <taxon>Dothideomycetes</taxon>
        <taxon>Pleosporomycetidae</taxon>
        <taxon>Pleosporales</taxon>
        <taxon>Lophiostomataceae</taxon>
        <taxon>Lophiostoma</taxon>
    </lineage>
</organism>
<feature type="region of interest" description="Disordered" evidence="1">
    <location>
        <begin position="1"/>
        <end position="34"/>
    </location>
</feature>
<dbReference type="EMBL" id="MU004423">
    <property type="protein sequence ID" value="KAF2651544.1"/>
    <property type="molecule type" value="Genomic_DNA"/>
</dbReference>
<sequence length="1024" mass="115880">MEGTRPISIAGGEIYTRTDPEVTTQPKPPDEGAPFPRWFWHGSYGDDIYSLSRPNFSTIGGISGYPALVFTMELFEQMSEALLKWSAYQSRMKLIDEQRQPLQDRLNAARTQHLKERQIAELKTQAHMPDPGGKRQQSLQQLEAEQYPQGEKIGYLANQIEKLDGEADFHLFQWRQAQDACNLTLAHAFARANLLPLEDESEEHPGRSARASDNPSLHSGASVEEHEISDAHVSDRYKQKAAQCLANRVGELCHLEDLWWNRKDPRRNQYALQLRDWAKDHFPPESHVERNFVSEWLQQGREIAQQVSRAEALLHEAEVTAARAGVIHPLEPNENREPERTPILSDRDLQRIERWCDEIEAVSTRSVETWSIISPLSGQITPAPSIFSEFAREDNRRYIDLWNYLRSREGLEDHYNEHDKHNGLVNPRLYPPVLYVFLTQGALQTTNEARLGSVQFLVEAMQEMYPETWPPPAQHRGQRTGNVVARNTTPYARANFHKVDLPSPGTIVRGPHVMPWEFSNPRPGTNNCYNTSVGPVYAKDRYFVVAIAHPGNTHMTLFEIDTNGGKDFSVKHPDSSTWPRHLNMCRRVEWSTYEPNNIYWPKHLTLVVEHEQSAWELDPNSTADLSRPYTGFLDSRWGERVGFLANESTKLLLQEFHKYFGQLCGIPTPVPNTDILRAAIVDMNALQALTSIIMTARDAGNPEAERLAQFVYNYQAYGYAPVRSDEGALAHNQQCNHHGARYGGEEDNGTAAFYDKRELSGNGPVYDDYCADSARYTSEAYSVCTNRDDDKYYPEPNECSPGTAAFERCAQLPAPDLDQPTTALSSSPLVHSSSDDTCDEPITPRTNLPSSVVGDYPSTPLTPLDESKAAACIPFPGDVAAHAQLEQYLNDHRCHLNTMEDFDAQTMFSSIFPGSDPVSIVDAHIGRFKDYWAVDEPQVEIDHKHAPEHNIHVAEELCNGHRDAMRVVTLERFMFKKAEAILAEHFSAYVKQFHDDNGFLGTIDGVNAARRLLREQEAGLKKAV</sequence>